<dbReference type="AlphaFoldDB" id="A0AA39X8N9"/>
<dbReference type="PANTHER" id="PTHR24148:SF73">
    <property type="entry name" value="HET DOMAIN PROTEIN (AFU_ORTHOLOGUE AFUA_8G01020)"/>
    <property type="match status" value="1"/>
</dbReference>
<comment type="caution">
    <text evidence="2">The sequence shown here is derived from an EMBL/GenBank/DDBJ whole genome shotgun (WGS) entry which is preliminary data.</text>
</comment>
<evidence type="ECO:0000313" key="2">
    <source>
        <dbReference type="EMBL" id="KAK0629371.1"/>
    </source>
</evidence>
<dbReference type="PROSITE" id="PS50020">
    <property type="entry name" value="WW_DOMAIN_2"/>
    <property type="match status" value="1"/>
</dbReference>
<organism evidence="2 3">
    <name type="scientific">Bombardia bombarda</name>
    <dbReference type="NCBI Taxonomy" id="252184"/>
    <lineage>
        <taxon>Eukaryota</taxon>
        <taxon>Fungi</taxon>
        <taxon>Dikarya</taxon>
        <taxon>Ascomycota</taxon>
        <taxon>Pezizomycotina</taxon>
        <taxon>Sordariomycetes</taxon>
        <taxon>Sordariomycetidae</taxon>
        <taxon>Sordariales</taxon>
        <taxon>Lasiosphaeriaceae</taxon>
        <taxon>Bombardia</taxon>
    </lineage>
</organism>
<dbReference type="Proteomes" id="UP001174934">
    <property type="component" value="Unassembled WGS sequence"/>
</dbReference>
<evidence type="ECO:0000313" key="3">
    <source>
        <dbReference type="Proteomes" id="UP001174934"/>
    </source>
</evidence>
<dbReference type="EMBL" id="JAULSR010000002">
    <property type="protein sequence ID" value="KAK0629371.1"/>
    <property type="molecule type" value="Genomic_DNA"/>
</dbReference>
<dbReference type="InterPro" id="IPR052895">
    <property type="entry name" value="HetReg/Transcr_Mod"/>
</dbReference>
<proteinExistence type="predicted"/>
<dbReference type="CDD" id="cd00201">
    <property type="entry name" value="WW"/>
    <property type="match status" value="1"/>
</dbReference>
<gene>
    <name evidence="2" type="ORF">B0T17DRAFT_615156</name>
</gene>
<dbReference type="Gene3D" id="2.20.70.10">
    <property type="match status" value="1"/>
</dbReference>
<dbReference type="InterPro" id="IPR001202">
    <property type="entry name" value="WW_dom"/>
</dbReference>
<accession>A0AA39X8N9</accession>
<evidence type="ECO:0000259" key="1">
    <source>
        <dbReference type="PROSITE" id="PS50020"/>
    </source>
</evidence>
<sequence length="396" mass="44875">MSQTYQYQKLDTSKEEIRLLHLLPGLPQEPIHVRIFHVPFAQPKIKSVSASRLTLSQLQHSLPEGWEAYETREGRTMFWYEDNNDTEITSWTHPDPSFPRECYEEVNKDEEQDDDTTSPKYEALSYTWATHVKRLDLLTRCGGNADLSQPSWVPDWSLRIVNNYDILAFCASGMTCADVLVSGDVLIAAGLLVSTVTTVETNITDIRDIHDFLCALGIDKLKAAKYRNGESLYDAYLQTFAAGMASDRMRIFVGYPSMEEWADIALHLHDSGGFTNFKRDLLDLFATTDIIAAEGGYIGLGPKAVRPVMVSLKDGAYKPEYLNTESNVTVSGDPRLDSCPLPTDWEPMEWTRTRDDPLFCQMFRNKATGETMNSDPRLLPEALRDRGFQLTEFKLV</sequence>
<keyword evidence="3" id="KW-1185">Reference proteome</keyword>
<feature type="domain" description="WW" evidence="1">
    <location>
        <begin position="60"/>
        <end position="96"/>
    </location>
</feature>
<name>A0AA39X8N9_9PEZI</name>
<protein>
    <recommendedName>
        <fullName evidence="1">WW domain-containing protein</fullName>
    </recommendedName>
</protein>
<reference evidence="2" key="1">
    <citation type="submission" date="2023-06" db="EMBL/GenBank/DDBJ databases">
        <title>Genome-scale phylogeny and comparative genomics of the fungal order Sordariales.</title>
        <authorList>
            <consortium name="Lawrence Berkeley National Laboratory"/>
            <person name="Hensen N."/>
            <person name="Bonometti L."/>
            <person name="Westerberg I."/>
            <person name="Brannstrom I.O."/>
            <person name="Guillou S."/>
            <person name="Cros-Aarteil S."/>
            <person name="Calhoun S."/>
            <person name="Haridas S."/>
            <person name="Kuo A."/>
            <person name="Mondo S."/>
            <person name="Pangilinan J."/>
            <person name="Riley R."/>
            <person name="LaButti K."/>
            <person name="Andreopoulos B."/>
            <person name="Lipzen A."/>
            <person name="Chen C."/>
            <person name="Yanf M."/>
            <person name="Daum C."/>
            <person name="Ng V."/>
            <person name="Clum A."/>
            <person name="Steindorff A."/>
            <person name="Ohm R."/>
            <person name="Martin F."/>
            <person name="Silar P."/>
            <person name="Natvig D."/>
            <person name="Lalanne C."/>
            <person name="Gautier V."/>
            <person name="Ament-velasquez S.L."/>
            <person name="Kruys A."/>
            <person name="Hutchinson M.I."/>
            <person name="Powell A.J."/>
            <person name="Barry K."/>
            <person name="Miller A.N."/>
            <person name="Grigoriev I.V."/>
            <person name="Debuchy R."/>
            <person name="Gladieux P."/>
            <person name="Thoren M.H."/>
            <person name="Johannesson H."/>
        </authorList>
    </citation>
    <scope>NUCLEOTIDE SEQUENCE</scope>
    <source>
        <strain evidence="2">SMH3391-2</strain>
    </source>
</reference>
<dbReference type="PANTHER" id="PTHR24148">
    <property type="entry name" value="ANKYRIN REPEAT DOMAIN-CONTAINING PROTEIN 39 HOMOLOG-RELATED"/>
    <property type="match status" value="1"/>
</dbReference>